<comment type="caution">
    <text evidence="2">The sequence shown here is derived from an EMBL/GenBank/DDBJ whole genome shotgun (WGS) entry which is preliminary data.</text>
</comment>
<evidence type="ECO:0000313" key="3">
    <source>
        <dbReference type="Proteomes" id="UP001149140"/>
    </source>
</evidence>
<keyword evidence="3" id="KW-1185">Reference proteome</keyword>
<reference evidence="2" key="1">
    <citation type="submission" date="2022-10" db="EMBL/GenBank/DDBJ databases">
        <title>The WGS of Solirubrobacter ginsenosidimutans DSM 21036.</title>
        <authorList>
            <person name="Jiang Z."/>
        </authorList>
    </citation>
    <scope>NUCLEOTIDE SEQUENCE</scope>
    <source>
        <strain evidence="2">DSM 21036</strain>
    </source>
</reference>
<gene>
    <name evidence="2" type="ORF">OM076_40040</name>
</gene>
<proteinExistence type="predicted"/>
<sequence length="123" mass="13370">MTTIPTTHTFDVAALRRAFAERDATALAALHADDATLEFVDAEHTPSHPQRIEGREAVDAYIADLFSREMTHSVEDVASGDGVLGFTVRCRYPDGTRVLCVATAKLREGRIVSQVAAQAWDVA</sequence>
<dbReference type="RefSeq" id="WP_270045781.1">
    <property type="nucleotide sequence ID" value="NZ_JAPDOD010000068.1"/>
</dbReference>
<evidence type="ECO:0000313" key="2">
    <source>
        <dbReference type="EMBL" id="MDA0166523.1"/>
    </source>
</evidence>
<evidence type="ECO:0000259" key="1">
    <source>
        <dbReference type="Pfam" id="PF12680"/>
    </source>
</evidence>
<protein>
    <submittedName>
        <fullName evidence="2">Nuclear transport factor 2 family protein</fullName>
    </submittedName>
</protein>
<dbReference type="Gene3D" id="3.10.450.50">
    <property type="match status" value="1"/>
</dbReference>
<dbReference type="Pfam" id="PF12680">
    <property type="entry name" value="SnoaL_2"/>
    <property type="match status" value="1"/>
</dbReference>
<feature type="domain" description="SnoaL-like" evidence="1">
    <location>
        <begin position="13"/>
        <end position="113"/>
    </location>
</feature>
<dbReference type="SUPFAM" id="SSF54427">
    <property type="entry name" value="NTF2-like"/>
    <property type="match status" value="1"/>
</dbReference>
<dbReference type="InterPro" id="IPR037401">
    <property type="entry name" value="SnoaL-like"/>
</dbReference>
<name>A0A9X3N7Y4_9ACTN</name>
<organism evidence="2 3">
    <name type="scientific">Solirubrobacter ginsenosidimutans</name>
    <dbReference type="NCBI Taxonomy" id="490573"/>
    <lineage>
        <taxon>Bacteria</taxon>
        <taxon>Bacillati</taxon>
        <taxon>Actinomycetota</taxon>
        <taxon>Thermoleophilia</taxon>
        <taxon>Solirubrobacterales</taxon>
        <taxon>Solirubrobacteraceae</taxon>
        <taxon>Solirubrobacter</taxon>
    </lineage>
</organism>
<dbReference type="InterPro" id="IPR032710">
    <property type="entry name" value="NTF2-like_dom_sf"/>
</dbReference>
<dbReference type="Proteomes" id="UP001149140">
    <property type="component" value="Unassembled WGS sequence"/>
</dbReference>
<dbReference type="EMBL" id="JAPDOD010000068">
    <property type="protein sequence ID" value="MDA0166523.1"/>
    <property type="molecule type" value="Genomic_DNA"/>
</dbReference>
<dbReference type="AlphaFoldDB" id="A0A9X3N7Y4"/>
<accession>A0A9X3N7Y4</accession>